<dbReference type="InterPro" id="IPR027417">
    <property type="entry name" value="P-loop_NTPase"/>
</dbReference>
<evidence type="ECO:0000256" key="10">
    <source>
        <dbReference type="ARBA" id="ARBA00022777"/>
    </source>
</evidence>
<evidence type="ECO:0000256" key="2">
    <source>
        <dbReference type="ARBA" id="ARBA00001941"/>
    </source>
</evidence>
<dbReference type="PRINTS" id="PR01100">
    <property type="entry name" value="SHIKIMTKNASE"/>
</dbReference>
<comment type="cofactor">
    <cofactor evidence="2">
        <name>Co(2+)</name>
        <dbReference type="ChEBI" id="CHEBI:48828"/>
    </cofactor>
</comment>
<keyword evidence="11" id="KW-0862">Zinc</keyword>
<comment type="pathway">
    <text evidence="4">Metabolic intermediate biosynthesis; chorismate biosynthesis; chorismate from D-erythrose 4-phosphate and phosphoenolpyruvate: step 5/7.</text>
</comment>
<dbReference type="SUPFAM" id="SSF56796">
    <property type="entry name" value="Dehydroquinate synthase-like"/>
    <property type="match status" value="1"/>
</dbReference>
<sequence>MLVFVGFMGAGKTTLARDAAAVLHLPHHDADRELEAALGSSIEAFFDRHGEAAFRAREEELVLGLLARGGPAVVSLGGGAVESPRIRRALGAHTVVLCEVSLATAWQRAHGRGRPLARDRAAFERRFHERAALYEQVADAFLPEGPKEQIRRAAPFLRDLEAAGLPGLRLLWARAGRSEHPVLVGRGVLGGALPWPARGRRFGVTDETVGAVHAGRVPDLAGLVEIPPGERHKTLATAQAVWQALVAQGATRADHVVALGGGVVGDLAGFCAATYQRGIPVVQVPTTLVAQVDSAYGGKTGVDLPEAKNYVGAYHQPAAVLVDPTTLATLPAAEHAAGYAEVVKTALIAGGALWERVGAGEPVDDAVILACARTKLGVVAADERDGGLRQVL</sequence>
<evidence type="ECO:0000256" key="11">
    <source>
        <dbReference type="ARBA" id="ARBA00022833"/>
    </source>
</evidence>
<dbReference type="AlphaFoldDB" id="A0A6J4TK12"/>
<dbReference type="EC" id="2.7.1.71" evidence="5"/>
<comment type="cofactor">
    <cofactor evidence="3">
        <name>Zn(2+)</name>
        <dbReference type="ChEBI" id="CHEBI:29105"/>
    </cofactor>
</comment>
<protein>
    <recommendedName>
        <fullName evidence="5">shikimate kinase</fullName>
        <ecNumber evidence="5">2.7.1.71</ecNumber>
    </recommendedName>
</protein>
<comment type="cofactor">
    <cofactor evidence="1">
        <name>NAD(+)</name>
        <dbReference type="ChEBI" id="CHEBI:57540"/>
    </cofactor>
</comment>
<dbReference type="PROSITE" id="PS01128">
    <property type="entry name" value="SHIKIMATE_KINASE"/>
    <property type="match status" value="1"/>
</dbReference>
<reference evidence="19" key="1">
    <citation type="submission" date="2020-02" db="EMBL/GenBank/DDBJ databases">
        <authorList>
            <person name="Meier V. D."/>
        </authorList>
    </citation>
    <scope>NUCLEOTIDE SEQUENCE</scope>
    <source>
        <strain evidence="19">AVDCRST_MAG13</strain>
    </source>
</reference>
<evidence type="ECO:0000256" key="4">
    <source>
        <dbReference type="ARBA" id="ARBA00004842"/>
    </source>
</evidence>
<evidence type="ECO:0000256" key="17">
    <source>
        <dbReference type="ARBA" id="ARBA00048567"/>
    </source>
</evidence>
<dbReference type="GO" id="GO:0009073">
    <property type="term" value="P:aromatic amino acid family biosynthetic process"/>
    <property type="evidence" value="ECO:0007669"/>
    <property type="project" value="UniProtKB-KW"/>
</dbReference>
<keyword evidence="9" id="KW-0547">Nucleotide-binding</keyword>
<evidence type="ECO:0000313" key="19">
    <source>
        <dbReference type="EMBL" id="CAA9525486.1"/>
    </source>
</evidence>
<gene>
    <name evidence="19" type="ORF">AVDCRST_MAG13-3685</name>
</gene>
<keyword evidence="7" id="KW-0808">Transferase</keyword>
<keyword evidence="6" id="KW-0028">Amino-acid biosynthesis</keyword>
<evidence type="ECO:0000256" key="15">
    <source>
        <dbReference type="ARBA" id="ARBA00023239"/>
    </source>
</evidence>
<dbReference type="Pfam" id="PF01202">
    <property type="entry name" value="SKI"/>
    <property type="match status" value="1"/>
</dbReference>
<dbReference type="GO" id="GO:0004765">
    <property type="term" value="F:shikimate kinase activity"/>
    <property type="evidence" value="ECO:0007669"/>
    <property type="project" value="UniProtKB-EC"/>
</dbReference>
<evidence type="ECO:0000256" key="14">
    <source>
        <dbReference type="ARBA" id="ARBA00023141"/>
    </source>
</evidence>
<keyword evidence="12" id="KW-0067">ATP-binding</keyword>
<dbReference type="Gene3D" id="3.40.50.1970">
    <property type="match status" value="1"/>
</dbReference>
<accession>A0A6J4TK12</accession>
<evidence type="ECO:0000256" key="9">
    <source>
        <dbReference type="ARBA" id="ARBA00022741"/>
    </source>
</evidence>
<feature type="domain" description="3-dehydroquinate synthase N-terminal" evidence="18">
    <location>
        <begin position="224"/>
        <end position="335"/>
    </location>
</feature>
<keyword evidence="13" id="KW-0520">NAD</keyword>
<evidence type="ECO:0000256" key="12">
    <source>
        <dbReference type="ARBA" id="ARBA00022840"/>
    </source>
</evidence>
<dbReference type="GO" id="GO:0046872">
    <property type="term" value="F:metal ion binding"/>
    <property type="evidence" value="ECO:0007669"/>
    <property type="project" value="UniProtKB-KW"/>
</dbReference>
<name>A0A6J4TK12_9ACTN</name>
<dbReference type="CDD" id="cd08195">
    <property type="entry name" value="DHQS"/>
    <property type="match status" value="1"/>
</dbReference>
<dbReference type="InterPro" id="IPR030960">
    <property type="entry name" value="DHQS/DOIS_N"/>
</dbReference>
<keyword evidence="14" id="KW-0057">Aromatic amino acid biosynthesis</keyword>
<keyword evidence="10" id="KW-0418">Kinase</keyword>
<dbReference type="GO" id="GO:0009423">
    <property type="term" value="P:chorismate biosynthetic process"/>
    <property type="evidence" value="ECO:0007669"/>
    <property type="project" value="UniProtKB-UniPathway"/>
</dbReference>
<evidence type="ECO:0000256" key="16">
    <source>
        <dbReference type="ARBA" id="ARBA00023285"/>
    </source>
</evidence>
<evidence type="ECO:0000256" key="1">
    <source>
        <dbReference type="ARBA" id="ARBA00001911"/>
    </source>
</evidence>
<comment type="catalytic activity">
    <reaction evidence="17">
        <text>shikimate + ATP = 3-phosphoshikimate + ADP + H(+)</text>
        <dbReference type="Rhea" id="RHEA:13121"/>
        <dbReference type="ChEBI" id="CHEBI:15378"/>
        <dbReference type="ChEBI" id="CHEBI:30616"/>
        <dbReference type="ChEBI" id="CHEBI:36208"/>
        <dbReference type="ChEBI" id="CHEBI:145989"/>
        <dbReference type="ChEBI" id="CHEBI:456216"/>
        <dbReference type="EC" id="2.7.1.71"/>
    </reaction>
</comment>
<evidence type="ECO:0000256" key="8">
    <source>
        <dbReference type="ARBA" id="ARBA00022723"/>
    </source>
</evidence>
<dbReference type="InterPro" id="IPR000623">
    <property type="entry name" value="Shikimate_kinase/TSH1"/>
</dbReference>
<dbReference type="EMBL" id="CADCVO010000573">
    <property type="protein sequence ID" value="CAA9525486.1"/>
    <property type="molecule type" value="Genomic_DNA"/>
</dbReference>
<dbReference type="PANTHER" id="PTHR43622">
    <property type="entry name" value="3-DEHYDROQUINATE SYNTHASE"/>
    <property type="match status" value="1"/>
</dbReference>
<dbReference type="Gene3D" id="3.40.50.300">
    <property type="entry name" value="P-loop containing nucleotide triphosphate hydrolases"/>
    <property type="match status" value="1"/>
</dbReference>
<dbReference type="GO" id="GO:0003856">
    <property type="term" value="F:3-dehydroquinate synthase activity"/>
    <property type="evidence" value="ECO:0007669"/>
    <property type="project" value="TreeGrafter"/>
</dbReference>
<dbReference type="GO" id="GO:0005524">
    <property type="term" value="F:ATP binding"/>
    <property type="evidence" value="ECO:0007669"/>
    <property type="project" value="UniProtKB-KW"/>
</dbReference>
<dbReference type="InterPro" id="IPR050071">
    <property type="entry name" value="Dehydroquinate_synthase"/>
</dbReference>
<dbReference type="HAMAP" id="MF_00109">
    <property type="entry name" value="Shikimate_kinase"/>
    <property type="match status" value="1"/>
</dbReference>
<proteinExistence type="inferred from homology"/>
<keyword evidence="16" id="KW-0170">Cobalt</keyword>
<evidence type="ECO:0000256" key="3">
    <source>
        <dbReference type="ARBA" id="ARBA00001947"/>
    </source>
</evidence>
<evidence type="ECO:0000259" key="18">
    <source>
        <dbReference type="Pfam" id="PF01761"/>
    </source>
</evidence>
<keyword evidence="15 19" id="KW-0456">Lyase</keyword>
<dbReference type="GO" id="GO:0008652">
    <property type="term" value="P:amino acid biosynthetic process"/>
    <property type="evidence" value="ECO:0007669"/>
    <property type="project" value="UniProtKB-KW"/>
</dbReference>
<evidence type="ECO:0000256" key="7">
    <source>
        <dbReference type="ARBA" id="ARBA00022679"/>
    </source>
</evidence>
<dbReference type="CDD" id="cd00464">
    <property type="entry name" value="SK"/>
    <property type="match status" value="1"/>
</dbReference>
<evidence type="ECO:0000256" key="5">
    <source>
        <dbReference type="ARBA" id="ARBA00012154"/>
    </source>
</evidence>
<dbReference type="FunFam" id="3.40.50.1970:FF:000007">
    <property type="entry name" value="Pentafunctional AROM polypeptide"/>
    <property type="match status" value="1"/>
</dbReference>
<keyword evidence="8" id="KW-0479">Metal-binding</keyword>
<organism evidence="19">
    <name type="scientific">uncultured Solirubrobacteraceae bacterium</name>
    <dbReference type="NCBI Taxonomy" id="1162706"/>
    <lineage>
        <taxon>Bacteria</taxon>
        <taxon>Bacillati</taxon>
        <taxon>Actinomycetota</taxon>
        <taxon>Thermoleophilia</taxon>
        <taxon>Solirubrobacterales</taxon>
        <taxon>Solirubrobacteraceae</taxon>
        <taxon>environmental samples</taxon>
    </lineage>
</organism>
<dbReference type="InterPro" id="IPR031322">
    <property type="entry name" value="Shikimate/glucono_kinase"/>
</dbReference>
<dbReference type="SUPFAM" id="SSF52540">
    <property type="entry name" value="P-loop containing nucleoside triphosphate hydrolases"/>
    <property type="match status" value="1"/>
</dbReference>
<feature type="non-terminal residue" evidence="19">
    <location>
        <position position="392"/>
    </location>
</feature>
<evidence type="ECO:0000256" key="13">
    <source>
        <dbReference type="ARBA" id="ARBA00023027"/>
    </source>
</evidence>
<dbReference type="PANTHER" id="PTHR43622:SF7">
    <property type="entry name" value="3-DEHYDROQUINATE SYNTHASE, CHLOROPLASTIC"/>
    <property type="match status" value="1"/>
</dbReference>
<dbReference type="UniPathway" id="UPA00053">
    <property type="reaction ID" value="UER00088"/>
</dbReference>
<dbReference type="Pfam" id="PF01761">
    <property type="entry name" value="DHQ_synthase"/>
    <property type="match status" value="1"/>
</dbReference>
<dbReference type="Gene3D" id="1.20.1090.10">
    <property type="entry name" value="Dehydroquinate synthase-like - alpha domain"/>
    <property type="match status" value="1"/>
</dbReference>
<evidence type="ECO:0000256" key="6">
    <source>
        <dbReference type="ARBA" id="ARBA00022605"/>
    </source>
</evidence>
<dbReference type="InterPro" id="IPR023000">
    <property type="entry name" value="Shikimate_kinase_CS"/>
</dbReference>